<keyword evidence="3" id="KW-1185">Reference proteome</keyword>
<comment type="caution">
    <text evidence="2">The sequence shown here is derived from an EMBL/GenBank/DDBJ whole genome shotgun (WGS) entry which is preliminary data.</text>
</comment>
<name>A0ABU0JDE2_9HYPH</name>
<proteinExistence type="predicted"/>
<dbReference type="Proteomes" id="UP001242480">
    <property type="component" value="Unassembled WGS sequence"/>
</dbReference>
<reference evidence="2 3" key="1">
    <citation type="submission" date="2023-07" db="EMBL/GenBank/DDBJ databases">
        <title>Genomic Encyclopedia of Type Strains, Phase IV (KMG-IV): sequencing the most valuable type-strain genomes for metagenomic binning, comparative biology and taxonomic classification.</title>
        <authorList>
            <person name="Goeker M."/>
        </authorList>
    </citation>
    <scope>NUCLEOTIDE SEQUENCE [LARGE SCALE GENOMIC DNA]</scope>
    <source>
        <strain evidence="2 3">DSM 19619</strain>
    </source>
</reference>
<feature type="signal peptide" evidence="1">
    <location>
        <begin position="1"/>
        <end position="17"/>
    </location>
</feature>
<evidence type="ECO:0000256" key="1">
    <source>
        <dbReference type="SAM" id="SignalP"/>
    </source>
</evidence>
<organism evidence="2 3">
    <name type="scientific">Labrys wisconsinensis</name>
    <dbReference type="NCBI Taxonomy" id="425677"/>
    <lineage>
        <taxon>Bacteria</taxon>
        <taxon>Pseudomonadati</taxon>
        <taxon>Pseudomonadota</taxon>
        <taxon>Alphaproteobacteria</taxon>
        <taxon>Hyphomicrobiales</taxon>
        <taxon>Xanthobacteraceae</taxon>
        <taxon>Labrys</taxon>
    </lineage>
</organism>
<dbReference type="EMBL" id="JAUSVX010000011">
    <property type="protein sequence ID" value="MDQ0472302.1"/>
    <property type="molecule type" value="Genomic_DNA"/>
</dbReference>
<dbReference type="RefSeq" id="WP_307278923.1">
    <property type="nucleotide sequence ID" value="NZ_JAUSVX010000011.1"/>
</dbReference>
<protein>
    <recommendedName>
        <fullName evidence="4">Histidine kinase</fullName>
    </recommendedName>
</protein>
<accession>A0ABU0JDE2</accession>
<evidence type="ECO:0008006" key="4">
    <source>
        <dbReference type="Google" id="ProtNLM"/>
    </source>
</evidence>
<gene>
    <name evidence="2" type="ORF">QO011_005331</name>
</gene>
<evidence type="ECO:0000313" key="3">
    <source>
        <dbReference type="Proteomes" id="UP001242480"/>
    </source>
</evidence>
<feature type="chain" id="PRO_5047453925" description="Histidine kinase" evidence="1">
    <location>
        <begin position="18"/>
        <end position="128"/>
    </location>
</feature>
<keyword evidence="1" id="KW-0732">Signal</keyword>
<evidence type="ECO:0000313" key="2">
    <source>
        <dbReference type="EMBL" id="MDQ0472302.1"/>
    </source>
</evidence>
<sequence length="128" mass="13259">MLKTTALAARLCLTALAAGSIGMTLPGPAALAAIPAPLGDLAAFRAIAQDTLGLVGKGDIPAARVRIKDLETSWDKAEPTLRPKDQAAWHRVDKAIDEALAAVRTPNPQATACATALQSLIRTIDAAR</sequence>